<evidence type="ECO:0000313" key="1">
    <source>
        <dbReference type="EMBL" id="SGZ40858.1"/>
    </source>
</evidence>
<proteinExistence type="predicted"/>
<dbReference type="VEuPathDB" id="FungiDB:HGUI_03058"/>
<reference evidence="2" key="1">
    <citation type="submission" date="2016-11" db="EMBL/GenBank/DDBJ databases">
        <authorList>
            <person name="Guldener U."/>
        </authorList>
    </citation>
    <scope>NUCLEOTIDE SEQUENCE [LARGE SCALE GENOMIC DNA]</scope>
</reference>
<evidence type="ECO:0000313" key="2">
    <source>
        <dbReference type="Proteomes" id="UP000183365"/>
    </source>
</evidence>
<dbReference type="AlphaFoldDB" id="A0A1L0B397"/>
<protein>
    <submittedName>
        <fullName evidence="1">Uncharacterized protein</fullName>
    </submittedName>
</protein>
<sequence length="460" mass="54870">MNIFDIDRLSTVVYTSSCKILYTSFKNTQDINKTFMNVDKNALNTYIALYSYATSATNHMIKKGNNDNKTDQTNLEVVSASIKNKRKLLIGHYKDMYITILISDMIKFYELEVLKKGIKRVLICMDFYNIIDHAYGLKELLETTLKEVDIYKYFYKFDNLKKQIIDKDNNLLLYDAINRELVFSSIENGLETLLLNWIDYKNSYRSNKSFSEVFRNEFFPSLEHKEDIDENILNKTYNNLKMPLQYTYEVLNEIIGINKDNATNLMLENETIDENIKIKNTQFFSKVFKIDEEKYLFWSKEGYIGFMRVDDIEMSILKEYDDMIIDRVNEYESKNNAIEHKNFHYIIKRVEEDAIIYTNFNANEGHEEERKWTLWPTKTSKNIQNLTNSEYKNLYNHLLTILMKECDYEVKERMIKLKDYDLVIYLNVIDNDFVMIVKDKNEVNDFLSTDVQEFLKNKQI</sequence>
<name>A0A1L0B397_9ASCO</name>
<accession>A0A1L0B397</accession>
<dbReference type="Proteomes" id="UP000183365">
    <property type="component" value="Unassembled WGS sequence"/>
</dbReference>
<gene>
    <name evidence="1" type="ORF">HGUI_03058</name>
</gene>
<dbReference type="EMBL" id="FQNF01000067">
    <property type="protein sequence ID" value="SGZ40858.1"/>
    <property type="molecule type" value="Genomic_DNA"/>
</dbReference>
<keyword evidence="2" id="KW-1185">Reference proteome</keyword>
<organism evidence="1 2">
    <name type="scientific">Hanseniaspora guilliermondii</name>
    <dbReference type="NCBI Taxonomy" id="56406"/>
    <lineage>
        <taxon>Eukaryota</taxon>
        <taxon>Fungi</taxon>
        <taxon>Dikarya</taxon>
        <taxon>Ascomycota</taxon>
        <taxon>Saccharomycotina</taxon>
        <taxon>Saccharomycetes</taxon>
        <taxon>Saccharomycodales</taxon>
        <taxon>Saccharomycodaceae</taxon>
        <taxon>Hanseniaspora</taxon>
    </lineage>
</organism>
<dbReference type="OrthoDB" id="3973216at2759"/>